<dbReference type="AlphaFoldDB" id="A8NZH9"/>
<dbReference type="InParanoid" id="A8NZH9"/>
<keyword evidence="3" id="KW-1185">Reference proteome</keyword>
<feature type="region of interest" description="Disordered" evidence="1">
    <location>
        <begin position="126"/>
        <end position="262"/>
    </location>
</feature>
<evidence type="ECO:0000313" key="3">
    <source>
        <dbReference type="Proteomes" id="UP000001861"/>
    </source>
</evidence>
<feature type="compositionally biased region" description="Basic and acidic residues" evidence="1">
    <location>
        <begin position="102"/>
        <end position="112"/>
    </location>
</feature>
<dbReference type="Proteomes" id="UP000001861">
    <property type="component" value="Unassembled WGS sequence"/>
</dbReference>
<evidence type="ECO:0000313" key="2">
    <source>
        <dbReference type="EMBL" id="EAU84156.1"/>
    </source>
</evidence>
<reference evidence="2 3" key="1">
    <citation type="journal article" date="2010" name="Proc. Natl. Acad. Sci. U.S.A.">
        <title>Insights into evolution of multicellular fungi from the assembled chromosomes of the mushroom Coprinopsis cinerea (Coprinus cinereus).</title>
        <authorList>
            <person name="Stajich J.E."/>
            <person name="Wilke S.K."/>
            <person name="Ahren D."/>
            <person name="Au C.H."/>
            <person name="Birren B.W."/>
            <person name="Borodovsky M."/>
            <person name="Burns C."/>
            <person name="Canback B."/>
            <person name="Casselton L.A."/>
            <person name="Cheng C.K."/>
            <person name="Deng J."/>
            <person name="Dietrich F.S."/>
            <person name="Fargo D.C."/>
            <person name="Farman M.L."/>
            <person name="Gathman A.C."/>
            <person name="Goldberg J."/>
            <person name="Guigo R."/>
            <person name="Hoegger P.J."/>
            <person name="Hooker J.B."/>
            <person name="Huggins A."/>
            <person name="James T.Y."/>
            <person name="Kamada T."/>
            <person name="Kilaru S."/>
            <person name="Kodira C."/>
            <person name="Kues U."/>
            <person name="Kupfer D."/>
            <person name="Kwan H.S."/>
            <person name="Lomsadze A."/>
            <person name="Li W."/>
            <person name="Lilly W.W."/>
            <person name="Ma L.J."/>
            <person name="Mackey A.J."/>
            <person name="Manning G."/>
            <person name="Martin F."/>
            <person name="Muraguchi H."/>
            <person name="Natvig D.O."/>
            <person name="Palmerini H."/>
            <person name="Ramesh M.A."/>
            <person name="Rehmeyer C.J."/>
            <person name="Roe B.A."/>
            <person name="Shenoy N."/>
            <person name="Stanke M."/>
            <person name="Ter-Hovhannisyan V."/>
            <person name="Tunlid A."/>
            <person name="Velagapudi R."/>
            <person name="Vision T.J."/>
            <person name="Zeng Q."/>
            <person name="Zolan M.E."/>
            <person name="Pukkila P.J."/>
        </authorList>
    </citation>
    <scope>NUCLEOTIDE SEQUENCE [LARGE SCALE GENOMIC DNA]</scope>
    <source>
        <strain evidence="3">Okayama-7 / 130 / ATCC MYA-4618 / FGSC 9003</strain>
    </source>
</reference>
<proteinExistence type="predicted"/>
<dbReference type="EMBL" id="AACS02000006">
    <property type="protein sequence ID" value="EAU84156.1"/>
    <property type="molecule type" value="Genomic_DNA"/>
</dbReference>
<sequence length="262" mass="27940">MSSSKSPHRAADPIIGKDTRRPALSEITNSERAAQTTPVDIKAEEPAAQDADTPPSTEAEAHGPKGENRPRLTIRIPPSATTTKVESGAATPTGDKTLIASDDEKTVPEGKTRPALVIRIPPLKDVAAAGKKGNEKPLTITIPPLRRVSKASSTTERNLKRSRSHVPDVVPDTRLPTIIIPSNNQDPSRETKRRKFSSILADNRGTEPLSAGGTSDPDDTGEESDEPEIEPATAQEGDEKESGQEAEVNDAGKNEGDVEDEE</sequence>
<feature type="compositionally biased region" description="Basic and acidic residues" evidence="1">
    <location>
        <begin position="9"/>
        <end position="23"/>
    </location>
</feature>
<dbReference type="GeneID" id="6014246"/>
<feature type="compositionally biased region" description="Basic and acidic residues" evidence="1">
    <location>
        <begin position="59"/>
        <end position="70"/>
    </location>
</feature>
<feature type="compositionally biased region" description="Polar residues" evidence="1">
    <location>
        <begin position="26"/>
        <end position="38"/>
    </location>
</feature>
<accession>A8NZH9</accession>
<feature type="region of interest" description="Disordered" evidence="1">
    <location>
        <begin position="1"/>
        <end position="113"/>
    </location>
</feature>
<gene>
    <name evidence="2" type="ORF">CC1G_08697</name>
</gene>
<organism evidence="2 3">
    <name type="scientific">Coprinopsis cinerea (strain Okayama-7 / 130 / ATCC MYA-4618 / FGSC 9003)</name>
    <name type="common">Inky cap fungus</name>
    <name type="synonym">Hormographiella aspergillata</name>
    <dbReference type="NCBI Taxonomy" id="240176"/>
    <lineage>
        <taxon>Eukaryota</taxon>
        <taxon>Fungi</taxon>
        <taxon>Dikarya</taxon>
        <taxon>Basidiomycota</taxon>
        <taxon>Agaricomycotina</taxon>
        <taxon>Agaricomycetes</taxon>
        <taxon>Agaricomycetidae</taxon>
        <taxon>Agaricales</taxon>
        <taxon>Agaricineae</taxon>
        <taxon>Psathyrellaceae</taxon>
        <taxon>Coprinopsis</taxon>
    </lineage>
</organism>
<name>A8NZH9_COPC7</name>
<comment type="caution">
    <text evidence="2">The sequence shown here is derived from an EMBL/GenBank/DDBJ whole genome shotgun (WGS) entry which is preliminary data.</text>
</comment>
<protein>
    <submittedName>
        <fullName evidence="2">Uncharacterized protein</fullName>
    </submittedName>
</protein>
<feature type="compositionally biased region" description="Acidic residues" evidence="1">
    <location>
        <begin position="216"/>
        <end position="229"/>
    </location>
</feature>
<evidence type="ECO:0000256" key="1">
    <source>
        <dbReference type="SAM" id="MobiDB-lite"/>
    </source>
</evidence>
<dbReference type="RefSeq" id="XP_001837684.1">
    <property type="nucleotide sequence ID" value="XM_001837632.1"/>
</dbReference>
<dbReference type="VEuPathDB" id="FungiDB:CC1G_08697"/>
<dbReference type="KEGG" id="cci:CC1G_08697"/>